<feature type="region of interest" description="Disordered" evidence="1">
    <location>
        <begin position="1"/>
        <end position="44"/>
    </location>
</feature>
<evidence type="ECO:0000313" key="3">
    <source>
        <dbReference type="Proteomes" id="UP000320475"/>
    </source>
</evidence>
<dbReference type="AlphaFoldDB" id="A0A507BS07"/>
<protein>
    <submittedName>
        <fullName evidence="2">Uncharacterized protein</fullName>
    </submittedName>
</protein>
<feature type="compositionally biased region" description="Polar residues" evidence="1">
    <location>
        <begin position="30"/>
        <end position="42"/>
    </location>
</feature>
<feature type="non-terminal residue" evidence="2">
    <location>
        <position position="153"/>
    </location>
</feature>
<organism evidence="2 3">
    <name type="scientific">Synchytrium endobioticum</name>
    <dbReference type="NCBI Taxonomy" id="286115"/>
    <lineage>
        <taxon>Eukaryota</taxon>
        <taxon>Fungi</taxon>
        <taxon>Fungi incertae sedis</taxon>
        <taxon>Chytridiomycota</taxon>
        <taxon>Chytridiomycota incertae sedis</taxon>
        <taxon>Chytridiomycetes</taxon>
        <taxon>Synchytriales</taxon>
        <taxon>Synchytriaceae</taxon>
        <taxon>Synchytrium</taxon>
    </lineage>
</organism>
<dbReference type="Proteomes" id="UP000320475">
    <property type="component" value="Unassembled WGS sequence"/>
</dbReference>
<feature type="compositionally biased region" description="Basic and acidic residues" evidence="1">
    <location>
        <begin position="1"/>
        <end position="11"/>
    </location>
</feature>
<reference evidence="2 3" key="1">
    <citation type="journal article" date="2019" name="Sci. Rep.">
        <title>Comparative genomics of chytrid fungi reveal insights into the obligate biotrophic and pathogenic lifestyle of Synchytrium endobioticum.</title>
        <authorList>
            <person name="van de Vossenberg B.T.L.H."/>
            <person name="Warris S."/>
            <person name="Nguyen H.D.T."/>
            <person name="van Gent-Pelzer M.P.E."/>
            <person name="Joly D.L."/>
            <person name="van de Geest H.C."/>
            <person name="Bonants P.J.M."/>
            <person name="Smith D.S."/>
            <person name="Levesque C.A."/>
            <person name="van der Lee T.A.J."/>
        </authorList>
    </citation>
    <scope>NUCLEOTIDE SEQUENCE [LARGE SCALE GENOMIC DNA]</scope>
    <source>
        <strain evidence="2 3">LEV6574</strain>
    </source>
</reference>
<sequence>MIAKIDMEGHGRISKQPVHNGSNRFGAGGTSTRSSTARNSHTFHTRAPATPLSTIKTSKMIALSHQLPVIRIPGNSVRLYKSDPLTEPAIDSGGFIKISMSPTGDFAVVAGTDRILRVFGWSTGLVVSKDSFWTDKISFLRLGFRYGLYIQVK</sequence>
<dbReference type="VEuPathDB" id="FungiDB:SeMB42_g05032"/>
<comment type="caution">
    <text evidence="2">The sequence shown here is derived from an EMBL/GenBank/DDBJ whole genome shotgun (WGS) entry which is preliminary data.</text>
</comment>
<evidence type="ECO:0000313" key="2">
    <source>
        <dbReference type="EMBL" id="TPX29959.1"/>
    </source>
</evidence>
<name>A0A507BS07_9FUNG</name>
<dbReference type="EMBL" id="QEAM01001279">
    <property type="protein sequence ID" value="TPX29959.1"/>
    <property type="molecule type" value="Genomic_DNA"/>
</dbReference>
<dbReference type="OrthoDB" id="6252103at2759"/>
<gene>
    <name evidence="2" type="ORF">SeLEV6574_g08670</name>
</gene>
<evidence type="ECO:0000256" key="1">
    <source>
        <dbReference type="SAM" id="MobiDB-lite"/>
    </source>
</evidence>
<accession>A0A507BS07</accession>
<proteinExistence type="predicted"/>